<sequence>AQRARGKLMREIRDSFTVDAFIGNATDWEKVCMGNLVGIPVIIVPTGLKSIEKPPPSGTRRRTTITTGIYAPPQHDHVALALAMAYQSVTDHHKQRPPVNDLSPNDSIPDPPTVVYPPRRWHL</sequence>
<gene>
    <name evidence="2" type="ORF">GIB67_009587</name>
</gene>
<keyword evidence="3" id="KW-1185">Reference proteome</keyword>
<evidence type="ECO:0000313" key="2">
    <source>
        <dbReference type="EMBL" id="KAF6144488.1"/>
    </source>
</evidence>
<dbReference type="InterPro" id="IPR000120">
    <property type="entry name" value="Amidase"/>
</dbReference>
<reference evidence="2 3" key="1">
    <citation type="journal article" date="2020" name="IScience">
        <title>Genome Sequencing of the Endangered Kingdonia uniflora (Circaeasteraceae, Ranunculales) Reveals Potential Mechanisms of Evolutionary Specialization.</title>
        <authorList>
            <person name="Sun Y."/>
            <person name="Deng T."/>
            <person name="Zhang A."/>
            <person name="Moore M.J."/>
            <person name="Landis J.B."/>
            <person name="Lin N."/>
            <person name="Zhang H."/>
            <person name="Zhang X."/>
            <person name="Huang J."/>
            <person name="Zhang X."/>
            <person name="Sun H."/>
            <person name="Wang H."/>
        </authorList>
    </citation>
    <scope>NUCLEOTIDE SEQUENCE [LARGE SCALE GENOMIC DNA]</scope>
    <source>
        <strain evidence="2">TB1705</strain>
        <tissue evidence="2">Leaf</tissue>
    </source>
</reference>
<organism evidence="2 3">
    <name type="scientific">Kingdonia uniflora</name>
    <dbReference type="NCBI Taxonomy" id="39325"/>
    <lineage>
        <taxon>Eukaryota</taxon>
        <taxon>Viridiplantae</taxon>
        <taxon>Streptophyta</taxon>
        <taxon>Embryophyta</taxon>
        <taxon>Tracheophyta</taxon>
        <taxon>Spermatophyta</taxon>
        <taxon>Magnoliopsida</taxon>
        <taxon>Ranunculales</taxon>
        <taxon>Circaeasteraceae</taxon>
        <taxon>Kingdonia</taxon>
    </lineage>
</organism>
<dbReference type="PANTHER" id="PTHR11895:SF73">
    <property type="entry name" value="AMIDASE FAMILY PROTEIN"/>
    <property type="match status" value="1"/>
</dbReference>
<evidence type="ECO:0000256" key="1">
    <source>
        <dbReference type="SAM" id="MobiDB-lite"/>
    </source>
</evidence>
<protein>
    <recommendedName>
        <fullName evidence="4">Amidase domain-containing protein</fullName>
    </recommendedName>
</protein>
<dbReference type="InterPro" id="IPR036928">
    <property type="entry name" value="AS_sf"/>
</dbReference>
<dbReference type="Gene3D" id="3.90.1300.10">
    <property type="entry name" value="Amidase signature (AS) domain"/>
    <property type="match status" value="1"/>
</dbReference>
<comment type="caution">
    <text evidence="2">The sequence shown here is derived from an EMBL/GenBank/DDBJ whole genome shotgun (WGS) entry which is preliminary data.</text>
</comment>
<dbReference type="SUPFAM" id="SSF75304">
    <property type="entry name" value="Amidase signature (AS) enzymes"/>
    <property type="match status" value="1"/>
</dbReference>
<dbReference type="OrthoDB" id="1723872at2759"/>
<dbReference type="GO" id="GO:0050567">
    <property type="term" value="F:glutaminyl-tRNA synthase (glutamine-hydrolyzing) activity"/>
    <property type="evidence" value="ECO:0007669"/>
    <property type="project" value="TreeGrafter"/>
</dbReference>
<dbReference type="EMBL" id="JACGCM010002123">
    <property type="protein sequence ID" value="KAF6144488.1"/>
    <property type="molecule type" value="Genomic_DNA"/>
</dbReference>
<proteinExistence type="predicted"/>
<accession>A0A7J7LPK8</accession>
<evidence type="ECO:0008006" key="4">
    <source>
        <dbReference type="Google" id="ProtNLM"/>
    </source>
</evidence>
<feature type="non-terminal residue" evidence="2">
    <location>
        <position position="1"/>
    </location>
</feature>
<evidence type="ECO:0000313" key="3">
    <source>
        <dbReference type="Proteomes" id="UP000541444"/>
    </source>
</evidence>
<dbReference type="PANTHER" id="PTHR11895">
    <property type="entry name" value="TRANSAMIDASE"/>
    <property type="match status" value="1"/>
</dbReference>
<dbReference type="Proteomes" id="UP000541444">
    <property type="component" value="Unassembled WGS sequence"/>
</dbReference>
<name>A0A7J7LPK8_9MAGN</name>
<dbReference type="AlphaFoldDB" id="A0A7J7LPK8"/>
<feature type="region of interest" description="Disordered" evidence="1">
    <location>
        <begin position="90"/>
        <end position="113"/>
    </location>
</feature>